<dbReference type="InterPro" id="IPR038396">
    <property type="entry name" value="SpoIIAA-like_sf"/>
</dbReference>
<dbReference type="RefSeq" id="WP_371386526.1">
    <property type="nucleotide sequence ID" value="NZ_JBGLYH010000023.1"/>
</dbReference>
<gene>
    <name evidence="1" type="ORF">AB6M95_09635</name>
</gene>
<accession>A0ABV4K5E8</accession>
<name>A0ABV4K5E8_9BACT</name>
<keyword evidence="2" id="KW-1185">Reference proteome</keyword>
<dbReference type="InterPro" id="IPR021866">
    <property type="entry name" value="SpoIIAA-like"/>
</dbReference>
<dbReference type="SUPFAM" id="SSF52091">
    <property type="entry name" value="SpoIIaa-like"/>
    <property type="match status" value="1"/>
</dbReference>
<dbReference type="Gene3D" id="3.40.50.10600">
    <property type="entry name" value="SpoIIaa-like domains"/>
    <property type="match status" value="1"/>
</dbReference>
<dbReference type="InterPro" id="IPR036513">
    <property type="entry name" value="STAS_dom_sf"/>
</dbReference>
<comment type="caution">
    <text evidence="1">The sequence shown here is derived from an EMBL/GenBank/DDBJ whole genome shotgun (WGS) entry which is preliminary data.</text>
</comment>
<dbReference type="EMBL" id="JBGLYH010000023">
    <property type="protein sequence ID" value="MEZ7197007.1"/>
    <property type="molecule type" value="Genomic_DNA"/>
</dbReference>
<evidence type="ECO:0000313" key="1">
    <source>
        <dbReference type="EMBL" id="MEZ7197007.1"/>
    </source>
</evidence>
<sequence>MITVMEQSTTRMLAVRASGKLTDDDYKRVWIPALEMIIREHGKADALLYMDENFEGWEPKALWDDAKFGMAHRKGFRKLAVVGGPAWVRWGVKLGELLMDCEVKLYPPEKLDQALDWISA</sequence>
<reference evidence="1 2" key="1">
    <citation type="submission" date="2024-08" db="EMBL/GenBank/DDBJ databases">
        <title>Sulfate-reducing bacteria isolated from formation water of the oil field in Kazakhstan and description of Pseudodesulfovibrio sp.</title>
        <authorList>
            <person name="Bidzhieva S.K."/>
            <person name="Tourova T.P."/>
            <person name="Grouzdev D.S."/>
            <person name="Beletsky A.V."/>
            <person name="Sokolova D.S."/>
            <person name="Samigullina S.R."/>
            <person name="Poltaraus A.B."/>
            <person name="Avtukh A.N."/>
            <person name="Tereshina V.M."/>
            <person name="Zhaparov N.S."/>
            <person name="Mardanov A.V."/>
            <person name="Nazina T.N."/>
        </authorList>
    </citation>
    <scope>NUCLEOTIDE SEQUENCE [LARGE SCALE GENOMIC DNA]</scope>
    <source>
        <strain evidence="1 2">9FUS</strain>
    </source>
</reference>
<dbReference type="Proteomes" id="UP001568698">
    <property type="component" value="Unassembled WGS sequence"/>
</dbReference>
<organism evidence="1 2">
    <name type="scientific">Pseudodesulfovibrio karagichevae</name>
    <dbReference type="NCBI Taxonomy" id="3239305"/>
    <lineage>
        <taxon>Bacteria</taxon>
        <taxon>Pseudomonadati</taxon>
        <taxon>Thermodesulfobacteriota</taxon>
        <taxon>Desulfovibrionia</taxon>
        <taxon>Desulfovibrionales</taxon>
        <taxon>Desulfovibrionaceae</taxon>
    </lineage>
</organism>
<protein>
    <submittedName>
        <fullName evidence="1">STAS/SEC14 domain-containing protein</fullName>
    </submittedName>
</protein>
<proteinExistence type="predicted"/>
<evidence type="ECO:0000313" key="2">
    <source>
        <dbReference type="Proteomes" id="UP001568698"/>
    </source>
</evidence>
<dbReference type="Pfam" id="PF11964">
    <property type="entry name" value="SpoIIAA-like"/>
    <property type="match status" value="1"/>
</dbReference>